<evidence type="ECO:0000256" key="4">
    <source>
        <dbReference type="ARBA" id="ARBA00022801"/>
    </source>
</evidence>
<dbReference type="SUPFAM" id="SSF49785">
    <property type="entry name" value="Galactose-binding domain-like"/>
    <property type="match status" value="4"/>
</dbReference>
<keyword evidence="8" id="KW-0119">Carbohydrate metabolism</keyword>
<dbReference type="EC" id="3.2.1.21" evidence="3"/>
<dbReference type="InterPro" id="IPR038637">
    <property type="entry name" value="NPCBM_sf"/>
</dbReference>
<dbReference type="SUPFAM" id="SSF53822">
    <property type="entry name" value="Periplasmic binding protein-like I"/>
    <property type="match status" value="1"/>
</dbReference>
<dbReference type="Proteomes" id="UP000078284">
    <property type="component" value="Unassembled WGS sequence"/>
</dbReference>
<evidence type="ECO:0000256" key="10">
    <source>
        <dbReference type="RuleBase" id="RU361161"/>
    </source>
</evidence>
<comment type="catalytic activity">
    <reaction evidence="1">
        <text>Hydrolysis of terminal, non-reducing beta-D-glucosyl residues with release of beta-D-glucose.</text>
        <dbReference type="EC" id="3.2.1.21"/>
    </reaction>
</comment>
<dbReference type="SMART" id="SM00776">
    <property type="entry name" value="NPCBM"/>
    <property type="match status" value="3"/>
</dbReference>
<evidence type="ECO:0000256" key="1">
    <source>
        <dbReference type="ARBA" id="ARBA00000448"/>
    </source>
</evidence>
<dbReference type="Gene3D" id="2.60.120.260">
    <property type="entry name" value="Galactose-binding domain-like"/>
    <property type="match status" value="2"/>
</dbReference>
<dbReference type="SMART" id="SM01276">
    <property type="entry name" value="M60-like"/>
    <property type="match status" value="1"/>
</dbReference>
<dbReference type="InterPro" id="IPR001764">
    <property type="entry name" value="Glyco_hydro_3_N"/>
</dbReference>
<dbReference type="InterPro" id="IPR019800">
    <property type="entry name" value="Glyco_hydro_3_AS"/>
</dbReference>
<dbReference type="InterPro" id="IPR031161">
    <property type="entry name" value="Peptidase_M60_dom"/>
</dbReference>
<evidence type="ECO:0000256" key="8">
    <source>
        <dbReference type="ARBA" id="ARBA00023277"/>
    </source>
</evidence>
<sequence>MGYVPNRAARMLKTQQSMLIGIFLTDFSGHFYGDLLYGLKEELNRRDYDLIVCSGHNSHRMIPERALDGAIILDATFSDQELLEYADRGHKLVVLDRELQHANVNQVLLDNKAGSTLAVEYLLSQGLERIYAVSGPDSSYDARQRMRAVMQVIERTDQVNFTEITGAFDKESGYAAGARIADEYDGPAGVFCLNDEMAIGLLDYLQTHTSLLIGEHIHLIGYDNIELSRYVRPRLATIDYSMRKWGALAAEQLLKMIGGQPVESERIYVRLIEGDSVSAQSLGVPLEGFAEFSRTVAAEGAVLLKNDGQVLPLRSGDNVAIFGRTQVNYYRSGTGSGGSVHVAYTTNLLDGLRSKKNFSVNEDLAAVYEQWIGQNPFDNGGGGWAAEPWHQKEMPLSDELVSTARSSSNKAIVVIGRTAGEDQDNADKPGSYLLTEDEIAMLKQVTARFEQTVVVLNVSNIIDMSWLNDESYAHPIPCIIYSWHGGMEGGNAIADVLAGEVTPSGKLTDTIAYSIEDYPSTRNYGNEFTNFYQEDIYVGYRYFETFCPDRVQYAFGYGLSYTTFGLELNGASLTVSEGEQAVAIEVTVTNTGTDYAGQEVVQVYYEAPQGKLGKPAKSLAAFGKTRVLQPGESQRLTVSFPVHSMASYDDAGVTGHASAYVLEAGTYRLYAGTSVKELSAVSLDEQEGYVVEALQVVEQLQEAMAPLDDFTRMKPGARKEDGSYDLVFAEVPKRKIDLAERIETRLPKTLTQTGNQGFKLRDVYDRKASMETFIAQLDDQDLAAIVRGEGMSSPLVTPGTASAFGGVSDSLFSYGIPVACTADGPSGIRMDSGQKATQVAIGTLLAATWNTELVEQLYIMEGRELVSNNVDALLGPGLNIRRSPLNGRNFEYFSEDPLISGVFAAACTRGIMKGGSNATLKHFACNNQEKYRSKVDAVLSERALREIYLKGFEIAVKQGGANSIMTSYNPINGHWAASNYDLNTTILRGEWNFKGIVMTDWWAVMNDVVHGGSPDRKYTNWMVRAQNDLYMVVSNYGAEINAYDDNTLDSLADGSLTRGELQRSAMNICEFIMNAPVFSRKQVIEEKVDTFKANPSLSLEQAQALSDNAQIKPASAGSTLIQVNQAGSYRIIVHIMSPESDLAQSACNVTLNDQFMTTIQTNGTDGNWVKQKLVKVALEAGLYELRLEFVKPGLQIDWIEFKQIYQPKSFFKLRVSNLMFSPLLGAFDYIGLILFNKADGIQKLLEELLGLLDAHSSLIIYIYSCVKRYAAVYCRYSVFWFGGWFLYLRDAKLQGLRLQGAAKSASCQRVDNAFCPIRFARNDPSFSEGMKKLVVIATSAAMLASYASQAGYASASSGVQPASAVLSVAQSKVLASQASVSAFDLYGKESLNAYNAVFKMANTNIKSITNNGGNYSGSPINQAIDGDMTTHWETGKPNSSTFTNEVVFNLNDSATLNRIVYAARQSGARGKGFAQEFEIYSSATDAGNDFTLVTSGAYAGSTGDVVEIKFAPTAFKRIKFVFTKANQDWASAAEFSFYQEDKVRDALNGIFTDGTMSAVVPEYNQVDKINALAEQAQAHPLYPIYKDQLDLAKGLVSGEQQIEGTIIQAEQHGDMKQHAQQNLRFGFGTNNQPTGFAVKPGTTIHVYVDADSADKVPSLIFSQQEGSWSSWARGVSLRPGKNTIVVPEIPADGSYAHEVTKGGTVYIVNPYTPEQQGKAPRIRFEGLEKIPFMTKTTDPEQFKAFLTAYKQRIDQDIAAHPAVKDRQLIDVVEMASDRIIFTGTASEAYKVYVTQGNNPLNTLTGYDAWIKTIFDFYGLDSSSRNHDPKLIRENIRLMQPFGAMYAAGDHTGIQAGTVATMLGDFNKSYPGWGLNHEIGHRLAVGEREYGEVTNNMLSMLMSVAAHSLDTRIPFESEIYKYVLQENNVVMDQQSLFARLGAYWQLELAHPGYWTELNRLYRDRKVSLANGDNSKQQYLVEFSSEVLGLDLSSFFARHGFTVNPETKAKLTKYPASRKLWYLNNSVLDYKGAGIADKGASIKVSVAANAAAKTNTLSFTMDKAYANDLLGYEIYRNDTLVGFTGTEQFVDSTIDPTINYTYRIIGYDKKLNALTPVQVNAFKPTLSVEDQVTVKLGQSFNPLNYVKASSYQGNDITSEVVVKSNNVDVTAKGSYEVVYEVKGGGAVETKTAHVTVTSNYAYLSDLNAKSATVGWNELKKDKAVAGGTITLARQGLAATYAKGIGVHANSEVVYDMEGKGYDFFESYIGIDQAMKGKPSSATFEVYVDGVKKFGSDVFRAGTEHGFVKIPVTGAREIKLVTTDANDGNASDHTEWADAKFTINSSLPSLTVPEELAVVKLNGEFDVRSGIEASDAEDGNLTQQIKVQTNGFNPAKTGTYRAEYSVTDRDGNQVTKSRTIVVYSASKYASDVNWESARTDYNVVRKDKSSSNNTIKLLAGGAVKEFAKGIGTHANSVIVYNLTGTNYEYFETMVGVDHNIAEQNNSSIIFRITADGQEVYNSGLMKYGTEAKLARIPVKGVQQLKLIVEDAGNGNASDHGSFGDARFLILNSAPELTIAKSVSTKVGQPIAVSADYSAVDAEDGNVTSQVVVAGEDRVNFNRAGEYPITYTVTDRDGNTITKTRTIAVVNMEDYKYLTDYDWSSTQNSYTAPKKDISISDKALRLTDAANLEVAYARGIGAHSSSTIVYDLSGKNFDYFSSFVGVDRQMYGSVGSVSFEVYVDGEKKFDSGVMNSRDPQKFAEADINGAKELKLVVTDGGNGNGSDHATWGDTKLHFANGDRLFTGDLDLAVQEAKLLSLEGYTEASSGAFTVSLARAAAVLADKSAPQSEVDAAAAALKSARAGLTRIDLTQVIAVQDSYLRDSIKKTLGVTGEITLGDMYQLTELTSESGRVKSLSGLEYAKNLATLTITGNEVMDFSPLKDLTKLVNLNANPQVIEMRELKGPVIQLDNPVIGVDGNKVIPYSAGIRHNKTFKETMFDVKDWASNPAAFTIDLTNADKGLYTFVMGYTVKGNLVQIMYLIDNG</sequence>
<dbReference type="SUPFAM" id="SSF52279">
    <property type="entry name" value="Beta-D-glucan exohydrolase, C-terminal domain"/>
    <property type="match status" value="1"/>
</dbReference>
<comment type="similarity">
    <text evidence="2 10">Belongs to the glycosyl hydrolase 3 family.</text>
</comment>
<evidence type="ECO:0000313" key="13">
    <source>
        <dbReference type="EMBL" id="OAO89131.1"/>
    </source>
</evidence>
<dbReference type="Gene3D" id="3.40.50.2300">
    <property type="match status" value="2"/>
</dbReference>
<evidence type="ECO:0000259" key="12">
    <source>
        <dbReference type="PROSITE" id="PS51723"/>
    </source>
</evidence>
<gene>
    <name evidence="13" type="ORF">AXX17_ATUG04160</name>
</gene>
<keyword evidence="4 10" id="KW-0378">Hydrolase</keyword>
<organism evidence="13 14">
    <name type="scientific">Arabidopsis thaliana</name>
    <name type="common">Mouse-ear cress</name>
    <dbReference type="NCBI Taxonomy" id="3702"/>
    <lineage>
        <taxon>Eukaryota</taxon>
        <taxon>Viridiplantae</taxon>
        <taxon>Streptophyta</taxon>
        <taxon>Embryophyta</taxon>
        <taxon>Tracheophyta</taxon>
        <taxon>Spermatophyta</taxon>
        <taxon>Magnoliopsida</taxon>
        <taxon>eudicotyledons</taxon>
        <taxon>Gunneridae</taxon>
        <taxon>Pentapetalae</taxon>
        <taxon>rosids</taxon>
        <taxon>malvids</taxon>
        <taxon>Brassicales</taxon>
        <taxon>Brassicaceae</taxon>
        <taxon>Camelineae</taxon>
        <taxon>Arabidopsis</taxon>
    </lineage>
</organism>
<dbReference type="Pfam" id="PF14310">
    <property type="entry name" value="Fn3-like"/>
    <property type="match status" value="1"/>
</dbReference>
<dbReference type="Gene3D" id="3.80.10.10">
    <property type="entry name" value="Ribonuclease Inhibitor"/>
    <property type="match status" value="1"/>
</dbReference>
<dbReference type="InterPro" id="IPR000421">
    <property type="entry name" value="FA58C"/>
</dbReference>
<evidence type="ECO:0000256" key="6">
    <source>
        <dbReference type="ARBA" id="ARBA00023125"/>
    </source>
</evidence>
<dbReference type="CDD" id="cd06267">
    <property type="entry name" value="PBP1_LacI_sugar_binding-like"/>
    <property type="match status" value="1"/>
</dbReference>
<feature type="domain" description="Peptidase M60" evidence="12">
    <location>
        <begin position="1629"/>
        <end position="1950"/>
    </location>
</feature>
<dbReference type="PANTHER" id="PTHR42715">
    <property type="entry name" value="BETA-GLUCOSIDASE"/>
    <property type="match status" value="1"/>
</dbReference>
<dbReference type="InterPro" id="IPR046335">
    <property type="entry name" value="LacI/GalR-like_sensor"/>
</dbReference>
<dbReference type="Gene3D" id="2.60.120.1060">
    <property type="entry name" value="NPCBM/NEW2 domain"/>
    <property type="match status" value="3"/>
</dbReference>
<dbReference type="PROSITE" id="PS51723">
    <property type="entry name" value="PEPTIDASE_M60"/>
    <property type="match status" value="1"/>
</dbReference>
<dbReference type="GO" id="GO:0003677">
    <property type="term" value="F:DNA binding"/>
    <property type="evidence" value="ECO:0007669"/>
    <property type="project" value="UniProtKB-KW"/>
</dbReference>
<dbReference type="InterPro" id="IPR017853">
    <property type="entry name" value="GH"/>
</dbReference>
<dbReference type="InterPro" id="IPR032675">
    <property type="entry name" value="LRR_dom_sf"/>
</dbReference>
<dbReference type="InterPro" id="IPR050288">
    <property type="entry name" value="Cellulose_deg_GH3"/>
</dbReference>
<evidence type="ECO:0000256" key="9">
    <source>
        <dbReference type="ARBA" id="ARBA00023295"/>
    </source>
</evidence>
<keyword evidence="7" id="KW-0804">Transcription</keyword>
<dbReference type="PANTHER" id="PTHR42715:SF10">
    <property type="entry name" value="BETA-GLUCOSIDASE"/>
    <property type="match status" value="1"/>
</dbReference>
<evidence type="ECO:0000256" key="2">
    <source>
        <dbReference type="ARBA" id="ARBA00005336"/>
    </source>
</evidence>
<keyword evidence="9 10" id="KW-0326">Glycosidase</keyword>
<dbReference type="Pfam" id="PF00754">
    <property type="entry name" value="F5_F8_type_C"/>
    <property type="match status" value="1"/>
</dbReference>
<dbReference type="Pfam" id="PF01915">
    <property type="entry name" value="Glyco_hydro_3_C"/>
    <property type="match status" value="1"/>
</dbReference>
<proteinExistence type="inferred from homology"/>
<dbReference type="InterPro" id="IPR026891">
    <property type="entry name" value="Fn3-like"/>
</dbReference>
<dbReference type="Gene3D" id="2.60.40.10">
    <property type="entry name" value="Immunoglobulins"/>
    <property type="match status" value="4"/>
</dbReference>
<dbReference type="Gene3D" id="3.40.390.80">
    <property type="entry name" value="Peptidase M60, enhancin-like domain 2"/>
    <property type="match status" value="1"/>
</dbReference>
<dbReference type="InterPro" id="IPR028082">
    <property type="entry name" value="Peripla_BP_I"/>
</dbReference>
<name>A0A178U900_ARATH</name>
<evidence type="ECO:0000256" key="7">
    <source>
        <dbReference type="ARBA" id="ARBA00023163"/>
    </source>
</evidence>
<dbReference type="PROSITE" id="PS00775">
    <property type="entry name" value="GLYCOSYL_HYDROL_F3"/>
    <property type="match status" value="1"/>
</dbReference>
<dbReference type="SMART" id="SM01217">
    <property type="entry name" value="Fn3_like"/>
    <property type="match status" value="1"/>
</dbReference>
<dbReference type="InterPro" id="IPR013222">
    <property type="entry name" value="Glyco_hyd_98_carb-bd"/>
</dbReference>
<feature type="domain" description="F5/8 type C" evidence="11">
    <location>
        <begin position="1386"/>
        <end position="1540"/>
    </location>
</feature>
<dbReference type="Gene3D" id="3.40.50.1700">
    <property type="entry name" value="Glycoside hydrolase family 3 C-terminal domain"/>
    <property type="match status" value="1"/>
</dbReference>
<dbReference type="Gene3D" id="2.60.120.1250">
    <property type="entry name" value="Peptidase M60, enhancin-like domain 1"/>
    <property type="match status" value="1"/>
</dbReference>
<evidence type="ECO:0000256" key="5">
    <source>
        <dbReference type="ARBA" id="ARBA00023015"/>
    </source>
</evidence>
<evidence type="ECO:0000259" key="11">
    <source>
        <dbReference type="PROSITE" id="PS50022"/>
    </source>
</evidence>
<dbReference type="InterPro" id="IPR032179">
    <property type="entry name" value="Cry22Aa_Ig-like"/>
</dbReference>
<protein>
    <recommendedName>
        <fullName evidence="3">beta-glucosidase</fullName>
        <ecNumber evidence="3">3.2.1.21</ecNumber>
    </recommendedName>
</protein>
<dbReference type="Gene3D" id="3.20.20.300">
    <property type="entry name" value="Glycoside hydrolase, family 3, N-terminal domain"/>
    <property type="match status" value="1"/>
</dbReference>
<dbReference type="PRINTS" id="PR00133">
    <property type="entry name" value="GLHYDRLASE3"/>
</dbReference>
<evidence type="ECO:0000256" key="3">
    <source>
        <dbReference type="ARBA" id="ARBA00012744"/>
    </source>
</evidence>
<dbReference type="SUPFAM" id="SSF51445">
    <property type="entry name" value="(Trans)glycosidases"/>
    <property type="match status" value="1"/>
</dbReference>
<dbReference type="InterPro" id="IPR036962">
    <property type="entry name" value="Glyco_hydro_3_N_sf"/>
</dbReference>
<comment type="caution">
    <text evidence="13">The sequence shown here is derived from an EMBL/GenBank/DDBJ whole genome shotgun (WGS) entry which is preliminary data.</text>
</comment>
<dbReference type="InterPro" id="IPR002772">
    <property type="entry name" value="Glyco_hydro_3_C"/>
</dbReference>
<dbReference type="EMBL" id="LUHQ01000022">
    <property type="protein sequence ID" value="OAO89131.1"/>
    <property type="molecule type" value="Genomic_DNA"/>
</dbReference>
<dbReference type="Pfam" id="PF00933">
    <property type="entry name" value="Glyco_hydro_3"/>
    <property type="match status" value="1"/>
</dbReference>
<accession>A0A178U900</accession>
<dbReference type="PROSITE" id="PS50022">
    <property type="entry name" value="FA58C_3"/>
    <property type="match status" value="1"/>
</dbReference>
<keyword evidence="5" id="KW-0805">Transcription regulation</keyword>
<dbReference type="Gene3D" id="1.20.1270.90">
    <property type="entry name" value="AF1782-like"/>
    <property type="match status" value="1"/>
</dbReference>
<dbReference type="Pfam" id="PF13377">
    <property type="entry name" value="Peripla_BP_3"/>
    <property type="match status" value="1"/>
</dbReference>
<evidence type="ECO:0000313" key="14">
    <source>
        <dbReference type="Proteomes" id="UP000078284"/>
    </source>
</evidence>
<dbReference type="GO" id="GO:0008422">
    <property type="term" value="F:beta-glucosidase activity"/>
    <property type="evidence" value="ECO:0007669"/>
    <property type="project" value="UniProtKB-EC"/>
</dbReference>
<dbReference type="InterPro" id="IPR042279">
    <property type="entry name" value="Pep_M60_3"/>
</dbReference>
<keyword evidence="6" id="KW-0238">DNA-binding</keyword>
<dbReference type="Pfam" id="PF13402">
    <property type="entry name" value="Peptidase_M60"/>
    <property type="match status" value="1"/>
</dbReference>
<dbReference type="InterPro" id="IPR008979">
    <property type="entry name" value="Galactose-bd-like_sf"/>
</dbReference>
<dbReference type="Pfam" id="PF16403">
    <property type="entry name" value="Bact_surface_Ig-like"/>
    <property type="match status" value="3"/>
</dbReference>
<dbReference type="InterPro" id="IPR013783">
    <property type="entry name" value="Ig-like_fold"/>
</dbReference>
<reference evidence="14" key="1">
    <citation type="journal article" date="2016" name="Proc. Natl. Acad. Sci. U.S.A.">
        <title>Chromosome-level assembly of Arabidopsis thaliana Ler reveals the extent of translocation and inversion polymorphisms.</title>
        <authorList>
            <person name="Zapata L."/>
            <person name="Ding J."/>
            <person name="Willing E.M."/>
            <person name="Hartwig B."/>
            <person name="Bezdan D."/>
            <person name="Jiao W.B."/>
            <person name="Patel V."/>
            <person name="Velikkakam James G."/>
            <person name="Koornneef M."/>
            <person name="Ossowski S."/>
            <person name="Schneeberger K."/>
        </authorList>
    </citation>
    <scope>NUCLEOTIDE SEQUENCE [LARGE SCALE GENOMIC DNA]</scope>
    <source>
        <strain evidence="14">cv. Landsberg erecta</strain>
    </source>
</reference>
<dbReference type="GO" id="GO:0005975">
    <property type="term" value="P:carbohydrate metabolic process"/>
    <property type="evidence" value="ECO:0007669"/>
    <property type="project" value="InterPro"/>
</dbReference>
<dbReference type="InterPro" id="IPR036881">
    <property type="entry name" value="Glyco_hydro_3_C_sf"/>
</dbReference>
<dbReference type="Pfam" id="PF08305">
    <property type="entry name" value="NPCBM"/>
    <property type="match status" value="3"/>
</dbReference>
<dbReference type="Gene3D" id="1.10.390.30">
    <property type="entry name" value="Peptidase M60, enhancin-like domain 3"/>
    <property type="match status" value="1"/>
</dbReference>